<sequence length="597" mass="66039">MPLIHDAVFGCVTWTKEMHQKFLDAIEILGNAKVVPKKTVEVMGVPGLTRVNVARHLQFPEMNANKAISMGVLLVNDDLACGEKVAEVLRHCNHEVLHTGTVYDALHSIWENKDRLDLVITNVQKLESDGVAIIRNIEGRLKLKALLICTDERVEPKDELLSFSAYFLSGLSLNGLSNLLVNAKGVKEEKVLAAAANQQENVQMPSVSNAAVVDTNKASSSIKDATRLSLKRKAVELYEERSEDSNGDRCKGKKTRVTWTKEMHQKFVDAIAILGNDKAVPKKIVEVMGVPGLTRENVASHLQKYRCYMKTENNPSSLSCVSTRTGLRDLGVLTSPLSNDLVFDSRSNTQFVSRTRGSHLSDVRNMMQLREKHGSSYDNSNSKTSKFVGYRFIGNQIDYGSINKINKVPDFFTTARLQDQSTSLVQQQPLFDPSSILQQSSLLGSSAPRIHGQEADSLSSYAPKIDSQLQGPPTQQPGEFSDSLLDHLQQPWDTPANAAPFHDPSTVLRSDQDFPLLPGDGFSEQAPGGYLEDILQQHCSPAPPPPSPPLVAEFFQNSDDIFDQGGNYDYLIDGIGNTYDQFDSIQEFDDILFSEDD</sequence>
<feature type="domain" description="HTH myb-type" evidence="5">
    <location>
        <begin position="251"/>
        <end position="310"/>
    </location>
</feature>
<evidence type="ECO:0000256" key="3">
    <source>
        <dbReference type="ARBA" id="ARBA00023163"/>
    </source>
</evidence>
<organism evidence="6 7">
    <name type="scientific">Salvia divinorum</name>
    <name type="common">Maria pastora</name>
    <name type="synonym">Diviner's sage</name>
    <dbReference type="NCBI Taxonomy" id="28513"/>
    <lineage>
        <taxon>Eukaryota</taxon>
        <taxon>Viridiplantae</taxon>
        <taxon>Streptophyta</taxon>
        <taxon>Embryophyta</taxon>
        <taxon>Tracheophyta</taxon>
        <taxon>Spermatophyta</taxon>
        <taxon>Magnoliopsida</taxon>
        <taxon>eudicotyledons</taxon>
        <taxon>Gunneridae</taxon>
        <taxon>Pentapetalae</taxon>
        <taxon>asterids</taxon>
        <taxon>lamiids</taxon>
        <taxon>Lamiales</taxon>
        <taxon>Lamiaceae</taxon>
        <taxon>Nepetoideae</taxon>
        <taxon>Mentheae</taxon>
        <taxon>Salviinae</taxon>
        <taxon>Salvia</taxon>
        <taxon>Salvia subgen. Calosphace</taxon>
    </lineage>
</organism>
<keyword evidence="7" id="KW-1185">Reference proteome</keyword>
<evidence type="ECO:0000313" key="7">
    <source>
        <dbReference type="Proteomes" id="UP001567538"/>
    </source>
</evidence>
<protein>
    <recommendedName>
        <fullName evidence="5">HTH myb-type domain-containing protein</fullName>
    </recommendedName>
</protein>
<evidence type="ECO:0000256" key="4">
    <source>
        <dbReference type="ARBA" id="ARBA00023242"/>
    </source>
</evidence>
<dbReference type="InterPro" id="IPR011006">
    <property type="entry name" value="CheY-like_superfamily"/>
</dbReference>
<dbReference type="Gene3D" id="3.40.50.2300">
    <property type="match status" value="1"/>
</dbReference>
<gene>
    <name evidence="6" type="ORF">AAHA92_20451</name>
</gene>
<accession>A0ABD1GH87</accession>
<evidence type="ECO:0000256" key="1">
    <source>
        <dbReference type="ARBA" id="ARBA00004123"/>
    </source>
</evidence>
<dbReference type="NCBIfam" id="TIGR01557">
    <property type="entry name" value="myb_SHAQKYF"/>
    <property type="match status" value="2"/>
</dbReference>
<evidence type="ECO:0000256" key="2">
    <source>
        <dbReference type="ARBA" id="ARBA00023015"/>
    </source>
</evidence>
<dbReference type="SUPFAM" id="SSF46689">
    <property type="entry name" value="Homeodomain-like"/>
    <property type="match status" value="2"/>
</dbReference>
<evidence type="ECO:0000259" key="5">
    <source>
        <dbReference type="PROSITE" id="PS51294"/>
    </source>
</evidence>
<dbReference type="PANTHER" id="PTHR31442">
    <property type="entry name" value="HOMEODOMAIN-LIKE SUPERFAMILY PROTEIN-RELATED"/>
    <property type="match status" value="1"/>
</dbReference>
<dbReference type="EMBL" id="JBEAFC010000008">
    <property type="protein sequence ID" value="KAL1543484.1"/>
    <property type="molecule type" value="Genomic_DNA"/>
</dbReference>
<dbReference type="Proteomes" id="UP001567538">
    <property type="component" value="Unassembled WGS sequence"/>
</dbReference>
<comment type="caution">
    <text evidence="6">The sequence shown here is derived from an EMBL/GenBank/DDBJ whole genome shotgun (WGS) entry which is preliminary data.</text>
</comment>
<dbReference type="InterPro" id="IPR044841">
    <property type="entry name" value="LUX/BOA-like"/>
</dbReference>
<dbReference type="FunFam" id="1.10.10.60:FF:000007">
    <property type="entry name" value="Two-component response regulator"/>
    <property type="match status" value="1"/>
</dbReference>
<name>A0ABD1GH87_SALDI</name>
<dbReference type="PANTHER" id="PTHR31442:SF40">
    <property type="entry name" value="HOMEODOMAIN-LIKE SUPERFAMILY PROTEIN"/>
    <property type="match status" value="1"/>
</dbReference>
<dbReference type="GO" id="GO:0005634">
    <property type="term" value="C:nucleus"/>
    <property type="evidence" value="ECO:0007669"/>
    <property type="project" value="UniProtKB-SubCell"/>
</dbReference>
<dbReference type="InterPro" id="IPR001005">
    <property type="entry name" value="SANT/Myb"/>
</dbReference>
<dbReference type="InterPro" id="IPR009057">
    <property type="entry name" value="Homeodomain-like_sf"/>
</dbReference>
<keyword evidence="2" id="KW-0805">Transcription regulation</keyword>
<dbReference type="PROSITE" id="PS51294">
    <property type="entry name" value="HTH_MYB"/>
    <property type="match status" value="1"/>
</dbReference>
<keyword evidence="4" id="KW-0539">Nucleus</keyword>
<evidence type="ECO:0000313" key="6">
    <source>
        <dbReference type="EMBL" id="KAL1543484.1"/>
    </source>
</evidence>
<comment type="subcellular location">
    <subcellularLocation>
        <location evidence="1">Nucleus</location>
    </subcellularLocation>
</comment>
<dbReference type="SUPFAM" id="SSF52172">
    <property type="entry name" value="CheY-like"/>
    <property type="match status" value="1"/>
</dbReference>
<dbReference type="Gene3D" id="1.10.10.60">
    <property type="entry name" value="Homeodomain-like"/>
    <property type="match status" value="2"/>
</dbReference>
<dbReference type="InterPro" id="IPR006447">
    <property type="entry name" value="Myb_dom_plants"/>
</dbReference>
<dbReference type="InterPro" id="IPR017930">
    <property type="entry name" value="Myb_dom"/>
</dbReference>
<dbReference type="Pfam" id="PF00249">
    <property type="entry name" value="Myb_DNA-binding"/>
    <property type="match status" value="1"/>
</dbReference>
<keyword evidence="3" id="KW-0804">Transcription</keyword>
<dbReference type="AlphaFoldDB" id="A0ABD1GH87"/>
<proteinExistence type="predicted"/>
<reference evidence="6 7" key="1">
    <citation type="submission" date="2024-06" db="EMBL/GenBank/DDBJ databases">
        <title>A chromosome level genome sequence of Diviner's sage (Salvia divinorum).</title>
        <authorList>
            <person name="Ford S.A."/>
            <person name="Ro D.-K."/>
            <person name="Ness R.W."/>
            <person name="Phillips M.A."/>
        </authorList>
    </citation>
    <scope>NUCLEOTIDE SEQUENCE [LARGE SCALE GENOMIC DNA]</scope>
    <source>
        <strain evidence="6">SAF-2024a</strain>
        <tissue evidence="6">Leaf</tissue>
    </source>
</reference>